<comment type="subcellular location">
    <subcellularLocation>
        <location evidence="1">Cell membrane</location>
        <topology evidence="1">Multi-pass membrane protein</topology>
    </subcellularLocation>
</comment>
<feature type="non-terminal residue" evidence="13">
    <location>
        <position position="299"/>
    </location>
</feature>
<proteinExistence type="inferred from homology"/>
<protein>
    <recommendedName>
        <fullName evidence="8">Zinc transporter ZIP11</fullName>
    </recommendedName>
    <alternativeName>
        <fullName evidence="9">Solute carrier family 39 member 11</fullName>
    </alternativeName>
    <alternativeName>
        <fullName evidence="10">Zrt- and Irt-like protein 11</fullName>
    </alternativeName>
</protein>
<accession>A0A852BFC1</accession>
<evidence type="ECO:0000313" key="14">
    <source>
        <dbReference type="Proteomes" id="UP000614263"/>
    </source>
</evidence>
<evidence type="ECO:0000256" key="8">
    <source>
        <dbReference type="ARBA" id="ARBA00040593"/>
    </source>
</evidence>
<evidence type="ECO:0000313" key="13">
    <source>
        <dbReference type="EMBL" id="NXP66972.1"/>
    </source>
</evidence>
<evidence type="ECO:0000256" key="9">
    <source>
        <dbReference type="ARBA" id="ARBA00042540"/>
    </source>
</evidence>
<feature type="transmembrane region" description="Helical" evidence="12">
    <location>
        <begin position="219"/>
        <end position="241"/>
    </location>
</feature>
<keyword evidence="6 12" id="KW-1133">Transmembrane helix</keyword>
<keyword evidence="4 12" id="KW-0812">Transmembrane</keyword>
<feature type="region of interest" description="Disordered" evidence="11">
    <location>
        <begin position="101"/>
        <end position="140"/>
    </location>
</feature>
<dbReference type="PANTHER" id="PTHR11040:SF211">
    <property type="entry name" value="ZINC TRANSPORTER ZIP11"/>
    <property type="match status" value="1"/>
</dbReference>
<feature type="transmembrane region" description="Helical" evidence="12">
    <location>
        <begin position="279"/>
        <end position="298"/>
    </location>
</feature>
<dbReference type="EMBL" id="WEZZ01032755">
    <property type="protein sequence ID" value="NXP66972.1"/>
    <property type="molecule type" value="Genomic_DNA"/>
</dbReference>
<evidence type="ECO:0000256" key="7">
    <source>
        <dbReference type="ARBA" id="ARBA00023136"/>
    </source>
</evidence>
<evidence type="ECO:0000256" key="5">
    <source>
        <dbReference type="ARBA" id="ARBA00022833"/>
    </source>
</evidence>
<dbReference type="Proteomes" id="UP000614263">
    <property type="component" value="Unassembled WGS sequence"/>
</dbReference>
<evidence type="ECO:0000256" key="6">
    <source>
        <dbReference type="ARBA" id="ARBA00022989"/>
    </source>
</evidence>
<dbReference type="PANTHER" id="PTHR11040">
    <property type="entry name" value="ZINC/IRON TRANSPORTER"/>
    <property type="match status" value="1"/>
</dbReference>
<reference evidence="13" key="1">
    <citation type="submission" date="2019-10" db="EMBL/GenBank/DDBJ databases">
        <title>Bird 10,000 Genomes (B10K) Project - Family phase.</title>
        <authorList>
            <person name="Zhang G."/>
        </authorList>
    </citation>
    <scope>NUCLEOTIDE SEQUENCE</scope>
    <source>
        <strain evidence="13">B10K-DU-002-57</strain>
        <tissue evidence="13">Muscle</tissue>
    </source>
</reference>
<keyword evidence="7 12" id="KW-0472">Membrane</keyword>
<dbReference type="Pfam" id="PF02535">
    <property type="entry name" value="Zip"/>
    <property type="match status" value="1"/>
</dbReference>
<evidence type="ECO:0000256" key="2">
    <source>
        <dbReference type="ARBA" id="ARBA00006939"/>
    </source>
</evidence>
<keyword evidence="14" id="KW-1185">Reference proteome</keyword>
<dbReference type="GO" id="GO:0005385">
    <property type="term" value="F:zinc ion transmembrane transporter activity"/>
    <property type="evidence" value="ECO:0007669"/>
    <property type="project" value="TreeGrafter"/>
</dbReference>
<evidence type="ECO:0000256" key="1">
    <source>
        <dbReference type="ARBA" id="ARBA00004651"/>
    </source>
</evidence>
<evidence type="ECO:0000256" key="3">
    <source>
        <dbReference type="ARBA" id="ARBA00022475"/>
    </source>
</evidence>
<name>A0A852BFC1_9CORV</name>
<gene>
    <name evidence="13" type="primary">Slc39a11</name>
    <name evidence="13" type="ORF">CHLCYA_R11996</name>
</gene>
<dbReference type="GO" id="GO:0005886">
    <property type="term" value="C:plasma membrane"/>
    <property type="evidence" value="ECO:0007669"/>
    <property type="project" value="UniProtKB-SubCell"/>
</dbReference>
<evidence type="ECO:0000256" key="10">
    <source>
        <dbReference type="ARBA" id="ARBA00042973"/>
    </source>
</evidence>
<feature type="transmembrane region" description="Helical" evidence="12">
    <location>
        <begin position="247"/>
        <end position="267"/>
    </location>
</feature>
<comment type="caution">
    <text evidence="13">The sequence shown here is derived from an EMBL/GenBank/DDBJ whole genome shotgun (WGS) entry which is preliminary data.</text>
</comment>
<feature type="non-terminal residue" evidence="13">
    <location>
        <position position="1"/>
    </location>
</feature>
<keyword evidence="3" id="KW-1003">Cell membrane</keyword>
<evidence type="ECO:0000256" key="11">
    <source>
        <dbReference type="SAM" id="MobiDB-lite"/>
    </source>
</evidence>
<comment type="similarity">
    <text evidence="2">Belongs to the ZIP transporter (TC 2.A.5) family.</text>
</comment>
<sequence length="299" mass="30900">VMLAASYWSLLAPAIEMAEGSGTFGAFSFFPVAAGFALGAAFVYGADLLSPGLGFTGPSHATLALGCEQRAGKEKQEQDPGRDFGNEPSLRSELAIRIGRAGLQPGKHPAENGEPYQRRRGAGPPLPEGPPAFPAPRDGAALAGSSSWRRIMLMILAITIHNIPEGLAVGVGFGAIGKSESATFQSARNLAIGIGIQNFPEGLAVSLPLRGAGFSTWKAFWYGQLSGMVEPLAGLLGALAVVLAEPLLPYALGFAAGAMVYVVMDDIIPEAQTSGNGKLASWTSILGFVVMMSLDVGLG</sequence>
<evidence type="ECO:0000256" key="12">
    <source>
        <dbReference type="SAM" id="Phobius"/>
    </source>
</evidence>
<organism evidence="13 14">
    <name type="scientific">Chloropsis cyanopogon</name>
    <dbReference type="NCBI Taxonomy" id="1218682"/>
    <lineage>
        <taxon>Eukaryota</taxon>
        <taxon>Metazoa</taxon>
        <taxon>Chordata</taxon>
        <taxon>Craniata</taxon>
        <taxon>Vertebrata</taxon>
        <taxon>Euteleostomi</taxon>
        <taxon>Archelosauria</taxon>
        <taxon>Archosauria</taxon>
        <taxon>Dinosauria</taxon>
        <taxon>Saurischia</taxon>
        <taxon>Theropoda</taxon>
        <taxon>Coelurosauria</taxon>
        <taxon>Aves</taxon>
        <taxon>Neognathae</taxon>
        <taxon>Neoaves</taxon>
        <taxon>Telluraves</taxon>
        <taxon>Australaves</taxon>
        <taxon>Passeriformes</taxon>
        <taxon>Corvoidea</taxon>
        <taxon>Irenidae</taxon>
        <taxon>Chloropsis</taxon>
    </lineage>
</organism>
<feature type="compositionally biased region" description="Pro residues" evidence="11">
    <location>
        <begin position="124"/>
        <end position="134"/>
    </location>
</feature>
<dbReference type="InterPro" id="IPR003689">
    <property type="entry name" value="ZIP"/>
</dbReference>
<feature type="transmembrane region" description="Helical" evidence="12">
    <location>
        <begin position="24"/>
        <end position="44"/>
    </location>
</feature>
<keyword evidence="5" id="KW-0862">Zinc</keyword>
<dbReference type="AlphaFoldDB" id="A0A852BFC1"/>
<evidence type="ECO:0000256" key="4">
    <source>
        <dbReference type="ARBA" id="ARBA00022692"/>
    </source>
</evidence>